<keyword evidence="3" id="KW-1185">Reference proteome</keyword>
<reference evidence="2" key="2">
    <citation type="submission" date="2023-06" db="EMBL/GenBank/DDBJ databases">
        <authorList>
            <person name="Swenson N.G."/>
            <person name="Wegrzyn J.L."/>
            <person name="Mcevoy S.L."/>
        </authorList>
    </citation>
    <scope>NUCLEOTIDE SEQUENCE</scope>
    <source>
        <strain evidence="2">NS2018</strain>
        <tissue evidence="2">Leaf</tissue>
    </source>
</reference>
<keyword evidence="1" id="KW-0175">Coiled coil</keyword>
<organism evidence="2 3">
    <name type="scientific">Acer saccharum</name>
    <name type="common">Sugar maple</name>
    <dbReference type="NCBI Taxonomy" id="4024"/>
    <lineage>
        <taxon>Eukaryota</taxon>
        <taxon>Viridiplantae</taxon>
        <taxon>Streptophyta</taxon>
        <taxon>Embryophyta</taxon>
        <taxon>Tracheophyta</taxon>
        <taxon>Spermatophyta</taxon>
        <taxon>Magnoliopsida</taxon>
        <taxon>eudicotyledons</taxon>
        <taxon>Gunneridae</taxon>
        <taxon>Pentapetalae</taxon>
        <taxon>rosids</taxon>
        <taxon>malvids</taxon>
        <taxon>Sapindales</taxon>
        <taxon>Sapindaceae</taxon>
        <taxon>Hippocastanoideae</taxon>
        <taxon>Acereae</taxon>
        <taxon>Acer</taxon>
    </lineage>
</organism>
<sequence length="199" mass="22344">MSELAENYKYGNKVSQEIKRLREQASVLATEKLSAEKSYAQQLAHLRESADGHLSAQIAAEEKLSTAEEEVRLLKEQLSASQESLAARLEAVLEAEAVDRFKRSPAYDALLLREFERGMRQSKKFFAMKDHSNEKALRRFDSFFGSGAEPDLGPVAGRIMGLSCQMRTKKLPGLLKRIKDEETAMALLQLVEIQALEIV</sequence>
<gene>
    <name evidence="2" type="ORF">LWI29_018626</name>
</gene>
<evidence type="ECO:0000313" key="2">
    <source>
        <dbReference type="EMBL" id="KAK0607687.1"/>
    </source>
</evidence>
<proteinExistence type="predicted"/>
<reference evidence="2" key="1">
    <citation type="journal article" date="2022" name="Plant J.">
        <title>Strategies of tolerance reflected in two North American maple genomes.</title>
        <authorList>
            <person name="McEvoy S.L."/>
            <person name="Sezen U.U."/>
            <person name="Trouern-Trend A."/>
            <person name="McMahon S.M."/>
            <person name="Schaberg P.G."/>
            <person name="Yang J."/>
            <person name="Wegrzyn J.L."/>
            <person name="Swenson N.G."/>
        </authorList>
    </citation>
    <scope>NUCLEOTIDE SEQUENCE</scope>
    <source>
        <strain evidence="2">NS2018</strain>
    </source>
</reference>
<name>A0AA39TCW6_ACESA</name>
<dbReference type="EMBL" id="JAUESC010000001">
    <property type="protein sequence ID" value="KAK0607687.1"/>
    <property type="molecule type" value="Genomic_DNA"/>
</dbReference>
<evidence type="ECO:0000313" key="3">
    <source>
        <dbReference type="Proteomes" id="UP001168877"/>
    </source>
</evidence>
<evidence type="ECO:0000256" key="1">
    <source>
        <dbReference type="SAM" id="Coils"/>
    </source>
</evidence>
<dbReference type="Proteomes" id="UP001168877">
    <property type="component" value="Unassembled WGS sequence"/>
</dbReference>
<protein>
    <submittedName>
        <fullName evidence="2">Uncharacterized protein</fullName>
    </submittedName>
</protein>
<accession>A0AA39TCW6</accession>
<comment type="caution">
    <text evidence="2">The sequence shown here is derived from an EMBL/GenBank/DDBJ whole genome shotgun (WGS) entry which is preliminary data.</text>
</comment>
<dbReference type="AlphaFoldDB" id="A0AA39TCW6"/>
<feature type="coiled-coil region" evidence="1">
    <location>
        <begin position="57"/>
        <end position="84"/>
    </location>
</feature>